<dbReference type="InterPro" id="IPR052891">
    <property type="entry name" value="DNA-3mA_glycosylase"/>
</dbReference>
<dbReference type="SUPFAM" id="SSF48150">
    <property type="entry name" value="DNA-glycosylase"/>
    <property type="match status" value="1"/>
</dbReference>
<dbReference type="InterPro" id="IPR005019">
    <property type="entry name" value="Adenine_glyco"/>
</dbReference>
<sequence length="173" mass="20354">MQRCAWVDLNDEQMILYHDSEWGKPVKDDDKLFEIMSLELMQSGLSWKTILHKRQAFRAAFSNFQINRVKLMGKDINNLLGNKQIVRNRLKIKAVINNAKVIYNMQANNLSFYDYLNRIFNKHMIIDDIDTTSIKISKIMKKDGFKFIGPVMIRSFMQSIGVINEHDENCDFK</sequence>
<dbReference type="RefSeq" id="WP_220728812.1">
    <property type="nucleotide sequence ID" value="NZ_BPLM01000023.1"/>
</dbReference>
<comment type="caution">
    <text evidence="1">The sequence shown here is derived from an EMBL/GenBank/DDBJ whole genome shotgun (WGS) entry which is preliminary data.</text>
</comment>
<evidence type="ECO:0000313" key="1">
    <source>
        <dbReference type="EMBL" id="MCK8624985.1"/>
    </source>
</evidence>
<reference evidence="1 2" key="1">
    <citation type="submission" date="2021-11" db="EMBL/GenBank/DDBJ databases">
        <title>Comparative genomics of bee honey and flower isolates.</title>
        <authorList>
            <person name="Bechtner J.D."/>
            <person name="Gallus M.K."/>
            <person name="Ehrmann M."/>
        </authorList>
    </citation>
    <scope>NUCLEOTIDE SEQUENCE [LARGE SCALE GENOMIC DNA]</scope>
    <source>
        <strain evidence="1 2">M161</strain>
    </source>
</reference>
<name>A0ABT0I2N1_9LACO</name>
<dbReference type="InterPro" id="IPR011257">
    <property type="entry name" value="DNA_glycosylase"/>
</dbReference>
<dbReference type="PANTHER" id="PTHR30037">
    <property type="entry name" value="DNA-3-METHYLADENINE GLYCOSYLASE 1"/>
    <property type="match status" value="1"/>
</dbReference>
<proteinExistence type="predicted"/>
<dbReference type="Proteomes" id="UP001522905">
    <property type="component" value="Unassembled WGS sequence"/>
</dbReference>
<dbReference type="Gene3D" id="1.10.340.30">
    <property type="entry name" value="Hypothetical protein, domain 2"/>
    <property type="match status" value="1"/>
</dbReference>
<gene>
    <name evidence="1" type="ORF">LNP07_05575</name>
</gene>
<dbReference type="Pfam" id="PF03352">
    <property type="entry name" value="Adenine_glyco"/>
    <property type="match status" value="1"/>
</dbReference>
<keyword evidence="2" id="KW-1185">Reference proteome</keyword>
<accession>A0ABT0I2N1</accession>
<protein>
    <submittedName>
        <fullName evidence="1">DNA-3-methyladenine glycosylase I</fullName>
    </submittedName>
</protein>
<evidence type="ECO:0000313" key="2">
    <source>
        <dbReference type="Proteomes" id="UP001522905"/>
    </source>
</evidence>
<dbReference type="EMBL" id="JAJIAO010000005">
    <property type="protein sequence ID" value="MCK8624985.1"/>
    <property type="molecule type" value="Genomic_DNA"/>
</dbReference>
<organism evidence="1 2">
    <name type="scientific">Apilactobacillus xinyiensis</name>
    <dbReference type="NCBI Taxonomy" id="2841032"/>
    <lineage>
        <taxon>Bacteria</taxon>
        <taxon>Bacillati</taxon>
        <taxon>Bacillota</taxon>
        <taxon>Bacilli</taxon>
        <taxon>Lactobacillales</taxon>
        <taxon>Lactobacillaceae</taxon>
        <taxon>Apilactobacillus</taxon>
    </lineage>
</organism>
<dbReference type="PANTHER" id="PTHR30037:SF4">
    <property type="entry name" value="DNA-3-METHYLADENINE GLYCOSYLASE I"/>
    <property type="match status" value="1"/>
</dbReference>